<comment type="cofactor">
    <cofactor evidence="10">
        <name>[4Fe-4S] cluster</name>
        <dbReference type="ChEBI" id="CHEBI:49883"/>
    </cofactor>
    <text evidence="10">Binds 1 [4Fe-4S] cluster.</text>
</comment>
<dbReference type="CDD" id="cd07322">
    <property type="entry name" value="PriL_PriS_Eukaryotic"/>
    <property type="match status" value="1"/>
</dbReference>
<reference evidence="14" key="1">
    <citation type="journal article" date="2014" name="BMC Genomics">
        <title>Characterizing the developmental transcriptome of the oriental fruit fly, Bactrocera dorsalis (Diptera: Tephritidae) through comparative genomic analysis with Drosophila melanogaster utilizing modENCODE datasets.</title>
        <authorList>
            <person name="Geib S.M."/>
            <person name="Calla B."/>
            <person name="Hall B."/>
            <person name="Hou S."/>
            <person name="Manoukis N.C."/>
        </authorList>
    </citation>
    <scope>NUCLEOTIDE SEQUENCE</scope>
    <source>
        <strain evidence="14">Punador</strain>
    </source>
</reference>
<evidence type="ECO:0000256" key="9">
    <source>
        <dbReference type="ARBA" id="ARBA00023125"/>
    </source>
</evidence>
<evidence type="ECO:0000256" key="8">
    <source>
        <dbReference type="ARBA" id="ARBA00023014"/>
    </source>
</evidence>
<dbReference type="InterPro" id="IPR058560">
    <property type="entry name" value="DNA_primase_C"/>
</dbReference>
<dbReference type="GO" id="GO:0006270">
    <property type="term" value="P:DNA replication initiation"/>
    <property type="evidence" value="ECO:0007669"/>
    <property type="project" value="TreeGrafter"/>
</dbReference>
<dbReference type="PANTHER" id="PTHR10537:SF3">
    <property type="entry name" value="DNA PRIMASE LARGE SUBUNIT"/>
    <property type="match status" value="1"/>
</dbReference>
<evidence type="ECO:0000256" key="4">
    <source>
        <dbReference type="ARBA" id="ARBA00022515"/>
    </source>
</evidence>
<feature type="region of interest" description="Disordered" evidence="12">
    <location>
        <begin position="473"/>
        <end position="503"/>
    </location>
</feature>
<dbReference type="FunFam" id="1.20.930.80:FF:000001">
    <property type="entry name" value="DNA primase large subunit"/>
    <property type="match status" value="1"/>
</dbReference>
<evidence type="ECO:0000256" key="10">
    <source>
        <dbReference type="PIRNR" id="PIRNR009449"/>
    </source>
</evidence>
<evidence type="ECO:0000313" key="14">
    <source>
        <dbReference type="EMBL" id="JAC50222.1"/>
    </source>
</evidence>
<dbReference type="InterPro" id="IPR016558">
    <property type="entry name" value="DNA_primase_lsu_euk"/>
</dbReference>
<feature type="binding site" evidence="11">
    <location>
        <position position="383"/>
    </location>
    <ligand>
        <name>[4Fe-4S] cluster</name>
        <dbReference type="ChEBI" id="CHEBI:49883"/>
    </ligand>
</feature>
<evidence type="ECO:0000256" key="3">
    <source>
        <dbReference type="ARBA" id="ARBA00022485"/>
    </source>
</evidence>
<dbReference type="InterPro" id="IPR007238">
    <property type="entry name" value="DNA_primase_lsu_euk/arc"/>
</dbReference>
<evidence type="ECO:0000256" key="1">
    <source>
        <dbReference type="ARBA" id="ARBA00010564"/>
    </source>
</evidence>
<feature type="compositionally biased region" description="Polar residues" evidence="12">
    <location>
        <begin position="473"/>
        <end position="483"/>
    </location>
</feature>
<organism evidence="14">
    <name type="scientific">Bactrocera dorsalis</name>
    <name type="common">Oriental fruit fly</name>
    <name type="synonym">Dacus dorsalis</name>
    <dbReference type="NCBI Taxonomy" id="27457"/>
    <lineage>
        <taxon>Eukaryota</taxon>
        <taxon>Metazoa</taxon>
        <taxon>Ecdysozoa</taxon>
        <taxon>Arthropoda</taxon>
        <taxon>Hexapoda</taxon>
        <taxon>Insecta</taxon>
        <taxon>Pterygota</taxon>
        <taxon>Neoptera</taxon>
        <taxon>Endopterygota</taxon>
        <taxon>Diptera</taxon>
        <taxon>Brachycera</taxon>
        <taxon>Muscomorpha</taxon>
        <taxon>Tephritoidea</taxon>
        <taxon>Tephritidae</taxon>
        <taxon>Bactrocera</taxon>
        <taxon>Bactrocera</taxon>
    </lineage>
</organism>
<sequence length="537" mass="62891">MDFRRKTRARVVRKPQYENLEIKYPHNVALYRTPPIEDIKINEFEDLALERLKVLRILEQANSKNLRFLSDEWKESVNTELNREGLRGYLRLCMGNSVNPSTDSNKYEQELQARRRDYISHFILRLAYCRTEELKRWFLTREMELFKYKFSSMSSTDIKHFLELNKLEYVPLNDSQKDSVKDGLYESTVGQSISKIEMLDFYKVPFTQVLDLVRTRRCYLKNGFAYVNTHDFVSIIAVIQLNEIEHGLQSAQKLIREVEADERIFHLLKSLHTSYTGKDYALNKEGIVSPESLDQLSKKSFPICMRGCHEYLRTNHHLKHGGRMQYGLFLKGIGVTLEDSLRFFREEFTKKIDAEQFTKRYEYNIYHNYGKKGSMISYTPYSCLKIIQENAVQDDCRGCPYKTNDASMLKVKLASYGLSSAHVQEVMGYVSKGHYQLACGKYFQIMHDSPVELGVHHPNQYFEESQNVMGNRSTKKLSNTKQANRNRRGGPENTQVMNADEDDELWNTAETQESTYNSMQAEKSAWDEDLDLTHIDY</sequence>
<dbReference type="AlphaFoldDB" id="A0A034W7G2"/>
<evidence type="ECO:0000256" key="6">
    <source>
        <dbReference type="ARBA" id="ARBA00022723"/>
    </source>
</evidence>
<keyword evidence="5 10" id="KW-0235">DNA replication</keyword>
<comment type="function">
    <text evidence="10">Regulatory subunit of the DNA primase complex and component of the DNA polymerase alpha complex (also known as the alpha DNA polymerase-primase complex) which play an essential role in the initiation of DNA synthesis. The primase subunit of the polymerase alpha complex initiates DNA synthesis by oligomerising short RNA primers on both leading and lagging strands.</text>
</comment>
<accession>A0A034W7G2</accession>
<dbReference type="PANTHER" id="PTHR10537">
    <property type="entry name" value="DNA PRIMASE LARGE SUBUNIT"/>
    <property type="match status" value="1"/>
</dbReference>
<feature type="binding site" evidence="11">
    <location>
        <position position="304"/>
    </location>
    <ligand>
        <name>[4Fe-4S] cluster</name>
        <dbReference type="ChEBI" id="CHEBI:49883"/>
    </ligand>
</feature>
<keyword evidence="4 10" id="KW-0639">Primosome</keyword>
<dbReference type="Pfam" id="PF26466">
    <property type="entry name" value="DNA_primase_lrg_N"/>
    <property type="match status" value="1"/>
</dbReference>
<keyword evidence="6 10" id="KW-0479">Metal-binding</keyword>
<dbReference type="GO" id="GO:0051539">
    <property type="term" value="F:4 iron, 4 sulfur cluster binding"/>
    <property type="evidence" value="ECO:0007669"/>
    <property type="project" value="UniProtKB-UniRule"/>
</dbReference>
<dbReference type="Pfam" id="PF04104">
    <property type="entry name" value="DNA_primase_lrg"/>
    <property type="match status" value="1"/>
</dbReference>
<dbReference type="GO" id="GO:0005658">
    <property type="term" value="C:alpha DNA polymerase:primase complex"/>
    <property type="evidence" value="ECO:0007669"/>
    <property type="project" value="TreeGrafter"/>
</dbReference>
<comment type="similarity">
    <text evidence="1 10">Belongs to the eukaryotic-type primase large subunit family.</text>
</comment>
<gene>
    <name evidence="14" type="primary">PRI2</name>
</gene>
<evidence type="ECO:0000256" key="2">
    <source>
        <dbReference type="ARBA" id="ARBA00019038"/>
    </source>
</evidence>
<keyword evidence="3 10" id="KW-0004">4Fe-4S</keyword>
<dbReference type="EMBL" id="GAKP01008730">
    <property type="protein sequence ID" value="JAC50222.1"/>
    <property type="molecule type" value="Transcribed_RNA"/>
</dbReference>
<keyword evidence="8 10" id="KW-0411">Iron-sulfur</keyword>
<feature type="binding site" evidence="11">
    <location>
        <position position="399"/>
    </location>
    <ligand>
        <name>[4Fe-4S] cluster</name>
        <dbReference type="ChEBI" id="CHEBI:49883"/>
    </ligand>
</feature>
<feature type="binding site" evidence="11">
    <location>
        <position position="439"/>
    </location>
    <ligand>
        <name>[4Fe-4S] cluster</name>
        <dbReference type="ChEBI" id="CHEBI:49883"/>
    </ligand>
</feature>
<dbReference type="PIRSF" id="PIRSF009449">
    <property type="entry name" value="DNA_primase_large_subunit"/>
    <property type="match status" value="1"/>
</dbReference>
<feature type="domain" description="DNA primase large subunit C-terminal" evidence="13">
    <location>
        <begin position="294"/>
        <end position="462"/>
    </location>
</feature>
<evidence type="ECO:0000256" key="12">
    <source>
        <dbReference type="SAM" id="MobiDB-lite"/>
    </source>
</evidence>
<dbReference type="OrthoDB" id="421393at2759"/>
<evidence type="ECO:0000259" key="13">
    <source>
        <dbReference type="Pfam" id="PF04104"/>
    </source>
</evidence>
<name>A0A034W7G2_BACDO</name>
<evidence type="ECO:0000256" key="5">
    <source>
        <dbReference type="ARBA" id="ARBA00022705"/>
    </source>
</evidence>
<proteinExistence type="inferred from homology"/>
<dbReference type="Gene3D" id="1.20.930.80">
    <property type="match status" value="1"/>
</dbReference>
<dbReference type="GO" id="GO:0046872">
    <property type="term" value="F:metal ion binding"/>
    <property type="evidence" value="ECO:0007669"/>
    <property type="project" value="UniProtKB-UniRule"/>
</dbReference>
<dbReference type="GO" id="GO:0006269">
    <property type="term" value="P:DNA replication, synthesis of primer"/>
    <property type="evidence" value="ECO:0007669"/>
    <property type="project" value="UniProtKB-KW"/>
</dbReference>
<keyword evidence="9 10" id="KW-0238">DNA-binding</keyword>
<evidence type="ECO:0000256" key="11">
    <source>
        <dbReference type="PIRSR" id="PIRSR009449-1"/>
    </source>
</evidence>
<evidence type="ECO:0000256" key="7">
    <source>
        <dbReference type="ARBA" id="ARBA00023004"/>
    </source>
</evidence>
<keyword evidence="7 10" id="KW-0408">Iron</keyword>
<protein>
    <recommendedName>
        <fullName evidence="2 10">DNA primase large subunit</fullName>
    </recommendedName>
</protein>
<dbReference type="GO" id="GO:0003677">
    <property type="term" value="F:DNA binding"/>
    <property type="evidence" value="ECO:0007669"/>
    <property type="project" value="UniProtKB-UniRule"/>
</dbReference>